<dbReference type="InterPro" id="IPR025493">
    <property type="entry name" value="DUF4384"/>
</dbReference>
<sequence length="179" mass="20194">MHYFLAIPMHFILTRLILSCLLMFSVVAAAEKNTLQSINIEITSHLGDQQQFQQNDVLSFLLSLDKDAYVYVIYEDALQQLVQIIPNNIQQSHFYKAGFFISVPAENSAFQFIVQPPFGKETLWVFATDSASVTLAGQFQPAGLKRLKADIKSIRKQIKQQSKQIWGEAFFSLVTGDGS</sequence>
<accession>A0A3B0XLY4</accession>
<dbReference type="AlphaFoldDB" id="A0A3B0XLY4"/>
<reference evidence="2" key="1">
    <citation type="submission" date="2018-06" db="EMBL/GenBank/DDBJ databases">
        <authorList>
            <person name="Zhirakovskaya E."/>
        </authorList>
    </citation>
    <scope>NUCLEOTIDE SEQUENCE</scope>
</reference>
<dbReference type="EMBL" id="UOFI01000132">
    <property type="protein sequence ID" value="VAW68581.1"/>
    <property type="molecule type" value="Genomic_DNA"/>
</dbReference>
<gene>
    <name evidence="2" type="ORF">MNBD_GAMMA09-3211</name>
</gene>
<proteinExistence type="predicted"/>
<evidence type="ECO:0000313" key="2">
    <source>
        <dbReference type="EMBL" id="VAW68581.1"/>
    </source>
</evidence>
<organism evidence="2">
    <name type="scientific">hydrothermal vent metagenome</name>
    <dbReference type="NCBI Taxonomy" id="652676"/>
    <lineage>
        <taxon>unclassified sequences</taxon>
        <taxon>metagenomes</taxon>
        <taxon>ecological metagenomes</taxon>
    </lineage>
</organism>
<name>A0A3B0XLY4_9ZZZZ</name>
<feature type="domain" description="DUF4384" evidence="1">
    <location>
        <begin position="52"/>
        <end position="130"/>
    </location>
</feature>
<dbReference type="Pfam" id="PF14326">
    <property type="entry name" value="DUF4384"/>
    <property type="match status" value="1"/>
</dbReference>
<protein>
    <recommendedName>
        <fullName evidence="1">DUF4384 domain-containing protein</fullName>
    </recommendedName>
</protein>
<evidence type="ECO:0000259" key="1">
    <source>
        <dbReference type="Pfam" id="PF14326"/>
    </source>
</evidence>